<dbReference type="GO" id="GO:0031965">
    <property type="term" value="C:nuclear membrane"/>
    <property type="evidence" value="ECO:0007669"/>
    <property type="project" value="InterPro"/>
</dbReference>
<feature type="compositionally biased region" description="Pro residues" evidence="1">
    <location>
        <begin position="396"/>
        <end position="408"/>
    </location>
</feature>
<feature type="region of interest" description="Disordered" evidence="1">
    <location>
        <begin position="396"/>
        <end position="417"/>
    </location>
</feature>
<dbReference type="GO" id="GO:0055088">
    <property type="term" value="P:lipid homeostasis"/>
    <property type="evidence" value="ECO:0007669"/>
    <property type="project" value="InterPro"/>
</dbReference>
<feature type="region of interest" description="Disordered" evidence="1">
    <location>
        <begin position="1"/>
        <end position="162"/>
    </location>
</feature>
<dbReference type="InterPro" id="IPR040202">
    <property type="entry name" value="Brl1/Brr6"/>
</dbReference>
<dbReference type="EMBL" id="DS231724">
    <property type="protein sequence ID" value="KNB17967.1"/>
    <property type="molecule type" value="Genomic_DNA"/>
</dbReference>
<feature type="compositionally biased region" description="Polar residues" evidence="1">
    <location>
        <begin position="14"/>
        <end position="47"/>
    </location>
</feature>
<feature type="transmembrane region" description="Helical" evidence="2">
    <location>
        <begin position="248"/>
        <end position="266"/>
    </location>
</feature>
<name>A0A0J9WUL0_FUSO4</name>
<sequence>MDRRTYEGPMDWEYQNSGPFDPTSPFTHAAKSNSQNVLGSPSKSSLRPNPFANLGTPSKTKPPQSSFTPQLSSRAAAPAFRNPAFTTPRRPFDDVALSEASGAEDSPALTEVSDFPNDTPEADRMSDLNMSGMTSPSKIDKSFRYSKTPFSSKKHTPGRGEIRATRDLSVSEFIRKRKRHNLDRDVSSITRHRWAESDSDSEDSIAPRRTRGKKKATKEAPRGFLGSLLHMLDEHPNAPDNLYRWVKLIVNFFLVSVFVYIGWSIVSTVKTDIENANEMARIEIMGRITECQTQYSINGCAKNDRPALRVACEEWSECMTQNPEAIMRVKVTAKQIAEIINEFSEAMNLKAWVGTSCSILLIAKLTTSQGFFFAVLIFCAFANNFFLGGYVSKPAPPVQSQPAAPPHDPSMAPENGPGFMWVPVQTPRMQRHMLLDDGTDTDSTPPPKMKTILAPPYTPSLRRSPSKTDRGRSPVKNRSPSKGHREPFA</sequence>
<reference evidence="4" key="2">
    <citation type="journal article" date="2010" name="Nature">
        <title>Comparative genomics reveals mobile pathogenicity chromosomes in Fusarium.</title>
        <authorList>
            <person name="Ma L.J."/>
            <person name="van der Does H.C."/>
            <person name="Borkovich K.A."/>
            <person name="Coleman J.J."/>
            <person name="Daboussi M.J."/>
            <person name="Di Pietro A."/>
            <person name="Dufresne M."/>
            <person name="Freitag M."/>
            <person name="Grabherr M."/>
            <person name="Henrissat B."/>
            <person name="Houterman P.M."/>
            <person name="Kang S."/>
            <person name="Shim W.B."/>
            <person name="Woloshuk C."/>
            <person name="Xie X."/>
            <person name="Xu J.R."/>
            <person name="Antoniw J."/>
            <person name="Baker S.E."/>
            <person name="Bluhm B.H."/>
            <person name="Breakspear A."/>
            <person name="Brown D.W."/>
            <person name="Butchko R.A."/>
            <person name="Chapman S."/>
            <person name="Coulson R."/>
            <person name="Coutinho P.M."/>
            <person name="Danchin E.G."/>
            <person name="Diener A."/>
            <person name="Gale L.R."/>
            <person name="Gardiner D.M."/>
            <person name="Goff S."/>
            <person name="Hammond-Kosack K.E."/>
            <person name="Hilburn K."/>
            <person name="Hua-Van A."/>
            <person name="Jonkers W."/>
            <person name="Kazan K."/>
            <person name="Kodira C.D."/>
            <person name="Koehrsen M."/>
            <person name="Kumar L."/>
            <person name="Lee Y.H."/>
            <person name="Li L."/>
            <person name="Manners J.M."/>
            <person name="Miranda-Saavedra D."/>
            <person name="Mukherjee M."/>
            <person name="Park G."/>
            <person name="Park J."/>
            <person name="Park S.Y."/>
            <person name="Proctor R.H."/>
            <person name="Regev A."/>
            <person name="Ruiz-Roldan M.C."/>
            <person name="Sain D."/>
            <person name="Sakthikumar S."/>
            <person name="Sykes S."/>
            <person name="Schwartz D.C."/>
            <person name="Turgeon B.G."/>
            <person name="Wapinski I."/>
            <person name="Yoder O."/>
            <person name="Young S."/>
            <person name="Zeng Q."/>
            <person name="Zhou S."/>
            <person name="Galagan J."/>
            <person name="Cuomo C.A."/>
            <person name="Kistler H.C."/>
            <person name="Rep M."/>
        </authorList>
    </citation>
    <scope>NUCLEOTIDE SEQUENCE [LARGE SCALE GENOMIC DNA]</scope>
    <source>
        <strain evidence="4">4287</strain>
    </source>
</reference>
<feature type="transmembrane region" description="Helical" evidence="2">
    <location>
        <begin position="370"/>
        <end position="391"/>
    </location>
</feature>
<evidence type="ECO:0000313" key="5">
    <source>
        <dbReference type="Proteomes" id="UP000009097"/>
    </source>
</evidence>
<dbReference type="Pfam" id="PF10104">
    <property type="entry name" value="Brr6_like_C_C"/>
    <property type="match status" value="1"/>
</dbReference>
<dbReference type="GO" id="GO:0006998">
    <property type="term" value="P:nuclear envelope organization"/>
    <property type="evidence" value="ECO:0007669"/>
    <property type="project" value="InterPro"/>
</dbReference>
<dbReference type="RefSeq" id="XP_018256012.1">
    <property type="nucleotide sequence ID" value="XM_018395748.1"/>
</dbReference>
<evidence type="ECO:0000256" key="2">
    <source>
        <dbReference type="SAM" id="Phobius"/>
    </source>
</evidence>
<organism evidence="4 5">
    <name type="scientific">Fusarium oxysporum f. sp. lycopersici (strain 4287 / CBS 123668 / FGSC 9935 / NRRL 34936)</name>
    <name type="common">Fusarium vascular wilt of tomato</name>
    <dbReference type="NCBI Taxonomy" id="426428"/>
    <lineage>
        <taxon>Eukaryota</taxon>
        <taxon>Fungi</taxon>
        <taxon>Dikarya</taxon>
        <taxon>Ascomycota</taxon>
        <taxon>Pezizomycotina</taxon>
        <taxon>Sordariomycetes</taxon>
        <taxon>Hypocreomycetidae</taxon>
        <taxon>Hypocreales</taxon>
        <taxon>Nectriaceae</taxon>
        <taxon>Fusarium</taxon>
        <taxon>Fusarium oxysporum species complex</taxon>
    </lineage>
</organism>
<dbReference type="Proteomes" id="UP000009097">
    <property type="component" value="Unassembled WGS sequence"/>
</dbReference>
<feature type="compositionally biased region" description="Polar residues" evidence="1">
    <location>
        <begin position="55"/>
        <end position="71"/>
    </location>
</feature>
<keyword evidence="2" id="KW-0812">Transmembrane</keyword>
<dbReference type="OrthoDB" id="5961at2759"/>
<feature type="compositionally biased region" description="Polar residues" evidence="1">
    <location>
        <begin position="128"/>
        <end position="137"/>
    </location>
</feature>
<dbReference type="VEuPathDB" id="FungiDB:FOXG_15648"/>
<keyword evidence="2" id="KW-1133">Transmembrane helix</keyword>
<keyword evidence="2" id="KW-0472">Membrane</keyword>
<accession>A0A0J9WUL0</accession>
<dbReference type="GeneID" id="28956669"/>
<dbReference type="InterPro" id="IPR018767">
    <property type="entry name" value="Brl1/Brr6_dom"/>
</dbReference>
<dbReference type="PANTHER" id="PTHR28136">
    <property type="entry name" value="NUCLEUS EXPORT PROTEIN BRR6"/>
    <property type="match status" value="1"/>
</dbReference>
<dbReference type="AlphaFoldDB" id="A0A0J9WUL0"/>
<feature type="compositionally biased region" description="Basic residues" evidence="1">
    <location>
        <begin position="473"/>
        <end position="482"/>
    </location>
</feature>
<dbReference type="KEGG" id="fox:FOXG_15648"/>
<gene>
    <name evidence="4" type="ORF">FOXG_15648</name>
</gene>
<dbReference type="PANTHER" id="PTHR28136:SF1">
    <property type="entry name" value="NUCLEUS EXPORT PROTEIN BRL1"/>
    <property type="match status" value="1"/>
</dbReference>
<evidence type="ECO:0000259" key="3">
    <source>
        <dbReference type="SMART" id="SM01042"/>
    </source>
</evidence>
<dbReference type="SMART" id="SM01042">
    <property type="entry name" value="Brr6_like_C_C"/>
    <property type="match status" value="1"/>
</dbReference>
<evidence type="ECO:0000256" key="1">
    <source>
        <dbReference type="SAM" id="MobiDB-lite"/>
    </source>
</evidence>
<feature type="domain" description="Brl1/Brr6" evidence="3">
    <location>
        <begin position="242"/>
        <end position="391"/>
    </location>
</feature>
<protein>
    <recommendedName>
        <fullName evidence="3">Brl1/Brr6 domain-containing protein</fullName>
    </recommendedName>
</protein>
<evidence type="ECO:0000313" key="4">
    <source>
        <dbReference type="EMBL" id="KNB17967.1"/>
    </source>
</evidence>
<proteinExistence type="predicted"/>
<reference evidence="4" key="1">
    <citation type="submission" date="2007-04" db="EMBL/GenBank/DDBJ databases">
        <authorList>
            <consortium name="The Broad Institute Genome Sequencing Platform"/>
            <person name="Birren B."/>
            <person name="Lander E."/>
            <person name="Galagan J."/>
            <person name="Nusbaum C."/>
            <person name="Devon K."/>
            <person name="Ma L.-J."/>
            <person name="Jaffe D."/>
            <person name="Butler J."/>
            <person name="Alvarez P."/>
            <person name="Gnerre S."/>
            <person name="Grabherr M."/>
            <person name="Kleber M."/>
            <person name="Mauceli E."/>
            <person name="Brockman W."/>
            <person name="MacCallum I.A."/>
            <person name="Young S."/>
            <person name="LaButti K."/>
            <person name="DeCaprio D."/>
            <person name="Crawford M."/>
            <person name="Koehrsen M."/>
            <person name="Engels R."/>
            <person name="Montgomery P."/>
            <person name="Pearson M."/>
            <person name="Howarth C."/>
            <person name="Larson L."/>
            <person name="White J."/>
            <person name="O'Leary S."/>
            <person name="Kodira C."/>
            <person name="Zeng Q."/>
            <person name="Yandava C."/>
            <person name="Alvarado L."/>
            <person name="Kistler C."/>
            <person name="Shim W.-B."/>
            <person name="Kang S."/>
            <person name="Woloshuk C."/>
        </authorList>
    </citation>
    <scope>NUCLEOTIDE SEQUENCE</scope>
    <source>
        <strain evidence="4">4287</strain>
    </source>
</reference>
<feature type="region of interest" description="Disordered" evidence="1">
    <location>
        <begin position="435"/>
        <end position="489"/>
    </location>
</feature>
<feature type="region of interest" description="Disordered" evidence="1">
    <location>
        <begin position="191"/>
        <end position="219"/>
    </location>
</feature>
<feature type="compositionally biased region" description="Low complexity" evidence="1">
    <location>
        <begin position="72"/>
        <end position="87"/>
    </location>
</feature>